<protein>
    <recommendedName>
        <fullName evidence="3">LUD domain-containing protein</fullName>
    </recommendedName>
</protein>
<dbReference type="eggNOG" id="COG1556">
    <property type="taxonomic scope" value="Bacteria"/>
</dbReference>
<accession>H8XVI2</accession>
<evidence type="ECO:0000313" key="2">
    <source>
        <dbReference type="Proteomes" id="UP000007599"/>
    </source>
</evidence>
<organism evidence="1 2">
    <name type="scientific">Flavobacterium indicum (strain DSM 17447 / CIP 109464 / GPTSA100-9)</name>
    <dbReference type="NCBI Taxonomy" id="1094466"/>
    <lineage>
        <taxon>Bacteria</taxon>
        <taxon>Pseudomonadati</taxon>
        <taxon>Bacteroidota</taxon>
        <taxon>Flavobacteriia</taxon>
        <taxon>Flavobacteriales</taxon>
        <taxon>Flavobacteriaceae</taxon>
        <taxon>Flavobacterium</taxon>
    </lineage>
</organism>
<dbReference type="EMBL" id="HE774682">
    <property type="protein sequence ID" value="CCG53946.1"/>
    <property type="molecule type" value="Genomic_DNA"/>
</dbReference>
<dbReference type="PATRIC" id="fig|1094466.5.peg.1980"/>
<proteinExistence type="predicted"/>
<evidence type="ECO:0008006" key="3">
    <source>
        <dbReference type="Google" id="ProtNLM"/>
    </source>
</evidence>
<dbReference type="InterPro" id="IPR024185">
    <property type="entry name" value="FTHF_cligase-like_sf"/>
</dbReference>
<dbReference type="HOGENOM" id="CLU_1347319_0_0_10"/>
<reference evidence="2" key="2">
    <citation type="submission" date="2012-03" db="EMBL/GenBank/DDBJ databases">
        <title>Complete genome sequence of Flavobacterium indicum GPTSA100-9T, isolated from warm spring water.</title>
        <authorList>
            <person name="Barbier P."/>
            <person name="Houel A."/>
            <person name="Loux V."/>
            <person name="Poulain J."/>
            <person name="Bernardet J.-F."/>
            <person name="Touchon M."/>
            <person name="Duchaud E."/>
        </authorList>
    </citation>
    <scope>NUCLEOTIDE SEQUENCE [LARGE SCALE GENOMIC DNA]</scope>
    <source>
        <strain evidence="2">DSM 17447 / CIP 109464 / GPTSA100-9</strain>
    </source>
</reference>
<sequence>MKRMNIFKKIFGTQGENEDQDKKDHKSPYSPDLNLPVDELFTVNFKQNGGKFIYCENIGEIHENFENILEENDWFETNAQCFDSRLFHFLDENRLNYTDNTTPSFFFTSCENLIADEGSILFSSKQLKQFKIDELPTNIVVFASTSQILLSKSDGMRSIKNRYNGEYPTNITAIKYFEKATEEDFLHYGSCHKNLYLLLLEDL</sequence>
<dbReference type="AlphaFoldDB" id="H8XVI2"/>
<reference evidence="1 2" key="1">
    <citation type="journal article" date="2012" name="J. Bacteriol.">
        <title>Complete Genome Sequence of Flavobacterium indicum GPSTA100-9T, Isolated from Warm Spring Water.</title>
        <authorList>
            <person name="Barbier P."/>
            <person name="Houel A."/>
            <person name="Loux V."/>
            <person name="Poulain J."/>
            <person name="Bernardet J.F."/>
            <person name="Touchon M."/>
            <person name="Duchaud E."/>
        </authorList>
    </citation>
    <scope>NUCLEOTIDE SEQUENCE [LARGE SCALE GENOMIC DNA]</scope>
    <source>
        <strain evidence="2">DSM 17447 / CIP 109464 / GPTSA100-9</strain>
    </source>
</reference>
<evidence type="ECO:0000313" key="1">
    <source>
        <dbReference type="EMBL" id="CCG53946.1"/>
    </source>
</evidence>
<dbReference type="STRING" id="1094466.KQS_10085"/>
<dbReference type="SUPFAM" id="SSF100950">
    <property type="entry name" value="NagB/RpiA/CoA transferase-like"/>
    <property type="match status" value="1"/>
</dbReference>
<name>H8XVI2_FLAIG</name>
<gene>
    <name evidence="1" type="ordered locus">KQS_10085</name>
</gene>
<dbReference type="InterPro" id="IPR037171">
    <property type="entry name" value="NagB/RpiA_transferase-like"/>
</dbReference>
<dbReference type="Proteomes" id="UP000007599">
    <property type="component" value="Chromosome I"/>
</dbReference>
<keyword evidence="2" id="KW-1185">Reference proteome</keyword>
<dbReference type="Gene3D" id="3.40.50.10420">
    <property type="entry name" value="NagB/RpiA/CoA transferase-like"/>
    <property type="match status" value="1"/>
</dbReference>
<dbReference type="KEGG" id="fin:KQS_10085"/>